<keyword evidence="3" id="KW-0285">Flavoprotein</keyword>
<dbReference type="GO" id="GO:0016491">
    <property type="term" value="F:oxidoreductase activity"/>
    <property type="evidence" value="ECO:0007669"/>
    <property type="project" value="UniProtKB-KW"/>
</dbReference>
<evidence type="ECO:0000256" key="9">
    <source>
        <dbReference type="ARBA" id="ARBA00023002"/>
    </source>
</evidence>
<protein>
    <submittedName>
        <fullName evidence="15">Putative ferric reductase</fullName>
    </submittedName>
</protein>
<evidence type="ECO:0000256" key="3">
    <source>
        <dbReference type="ARBA" id="ARBA00022630"/>
    </source>
</evidence>
<organism evidence="15">
    <name type="scientific">Uncultured Desulfatiglans sp</name>
    <dbReference type="NCBI Taxonomy" id="1748965"/>
    <lineage>
        <taxon>Bacteria</taxon>
        <taxon>Pseudomonadati</taxon>
        <taxon>Thermodesulfobacteriota</taxon>
        <taxon>Desulfobacteria</taxon>
        <taxon>Desulfatiglandales</taxon>
        <taxon>Desulfatiglandaceae</taxon>
        <taxon>Desulfatiglans</taxon>
        <taxon>environmental samples</taxon>
    </lineage>
</organism>
<evidence type="ECO:0000259" key="14">
    <source>
        <dbReference type="PROSITE" id="PS51384"/>
    </source>
</evidence>
<dbReference type="GO" id="GO:0016020">
    <property type="term" value="C:membrane"/>
    <property type="evidence" value="ECO:0007669"/>
    <property type="project" value="UniProtKB-SubCell"/>
</dbReference>
<evidence type="ECO:0000256" key="10">
    <source>
        <dbReference type="ARBA" id="ARBA00023004"/>
    </source>
</evidence>
<dbReference type="AlphaFoldDB" id="A0A653ADP0"/>
<dbReference type="Pfam" id="PF00175">
    <property type="entry name" value="NAD_binding_1"/>
    <property type="match status" value="1"/>
</dbReference>
<evidence type="ECO:0000256" key="7">
    <source>
        <dbReference type="ARBA" id="ARBA00022827"/>
    </source>
</evidence>
<dbReference type="PROSITE" id="PS51384">
    <property type="entry name" value="FAD_FR"/>
    <property type="match status" value="1"/>
</dbReference>
<feature type="transmembrane region" description="Helical" evidence="13">
    <location>
        <begin position="320"/>
        <end position="339"/>
    </location>
</feature>
<sequence length="474" mass="54840">MLTISRMHQKTWPALLTVCLTLVIWLGSKAYYEDWFSDPFKYPAKAASLGATILMCWCVVLSTRLRPIEAFFGGLDKVYQVHKRIGRWAFFLIILHPIFLSAHNFPDFLVFLQELGFLDPSGDRYLWGHNIGVATFLMMAGLMSLTLWLKIPYHLWKMTHEWFGGVLVLAAAHVLIVNRDVTAYPLLRIWVYGFLALALGSFVYIRFFYRFYGPRFDYTISEIVKHKDVIQATLRPVQEKMEFKPSQFVYLVVRKEGITPEPHPYSIASGYNPRNRIKLGIKQSGDHTRSLDRLERGDPVILYGPYGHFSNRFLSSERDCVFIAGGIGITPFLGMWHVALHSEERLDPRETPERLRRMHPELIRTWRSPVVSLFYICRTRDDASFDEDIRQEVAMSRFQGFKAFEERGHHYECYFTSEQGRITAAYVHERVKGGLQDKNIFLCGPSPMVASFVAQLSALGVPDRQMIVEDFNLL</sequence>
<feature type="transmembrane region" description="Helical" evidence="13">
    <location>
        <begin position="161"/>
        <end position="177"/>
    </location>
</feature>
<gene>
    <name evidence="15" type="ORF">TRIP_B40111</name>
</gene>
<feature type="domain" description="FAD-binding FR-type" evidence="14">
    <location>
        <begin position="213"/>
        <end position="312"/>
    </location>
</feature>
<feature type="transmembrane region" description="Helical" evidence="13">
    <location>
        <begin position="125"/>
        <end position="149"/>
    </location>
</feature>
<keyword evidence="11" id="KW-0411">Iron-sulfur</keyword>
<dbReference type="SUPFAM" id="SSF52343">
    <property type="entry name" value="Ferredoxin reductase-like, C-terminal NADP-linked domain"/>
    <property type="match status" value="1"/>
</dbReference>
<dbReference type="InterPro" id="IPR039261">
    <property type="entry name" value="FNR_nucleotide-bd"/>
</dbReference>
<dbReference type="PANTHER" id="PTHR47354">
    <property type="entry name" value="NADH OXIDOREDUCTASE HCR"/>
    <property type="match status" value="1"/>
</dbReference>
<reference evidence="15" key="1">
    <citation type="submission" date="2018-07" db="EMBL/GenBank/DDBJ databases">
        <authorList>
            <consortium name="Genoscope - CEA"/>
            <person name="William W."/>
        </authorList>
    </citation>
    <scope>NUCLEOTIDE SEQUENCE</scope>
    <source>
        <strain evidence="15">IK1</strain>
    </source>
</reference>
<keyword evidence="9" id="KW-0560">Oxidoreductase</keyword>
<feature type="transmembrane region" description="Helical" evidence="13">
    <location>
        <begin position="189"/>
        <end position="209"/>
    </location>
</feature>
<dbReference type="InterPro" id="IPR001433">
    <property type="entry name" value="OxRdtase_FAD/NAD-bd"/>
</dbReference>
<keyword evidence="8 13" id="KW-1133">Transmembrane helix</keyword>
<evidence type="ECO:0000256" key="5">
    <source>
        <dbReference type="ARBA" id="ARBA00022714"/>
    </source>
</evidence>
<dbReference type="PANTHER" id="PTHR47354:SF8">
    <property type="entry name" value="1,2-PHENYLACETYL-COA EPOXIDASE, SUBUNIT E"/>
    <property type="match status" value="1"/>
</dbReference>
<evidence type="ECO:0000256" key="8">
    <source>
        <dbReference type="ARBA" id="ARBA00022989"/>
    </source>
</evidence>
<evidence type="ECO:0000256" key="6">
    <source>
        <dbReference type="ARBA" id="ARBA00022723"/>
    </source>
</evidence>
<dbReference type="InterPro" id="IPR013112">
    <property type="entry name" value="FAD-bd_8"/>
</dbReference>
<evidence type="ECO:0000256" key="4">
    <source>
        <dbReference type="ARBA" id="ARBA00022692"/>
    </source>
</evidence>
<dbReference type="InterPro" id="IPR013130">
    <property type="entry name" value="Fe3_Rdtase_TM_dom"/>
</dbReference>
<keyword evidence="7" id="KW-0274">FAD</keyword>
<name>A0A653ADP0_UNCDX</name>
<accession>A0A653ADP0</accession>
<dbReference type="GO" id="GO:0051537">
    <property type="term" value="F:2 iron, 2 sulfur cluster binding"/>
    <property type="evidence" value="ECO:0007669"/>
    <property type="project" value="UniProtKB-KW"/>
</dbReference>
<evidence type="ECO:0000256" key="12">
    <source>
        <dbReference type="ARBA" id="ARBA00023136"/>
    </source>
</evidence>
<keyword evidence="12 13" id="KW-0472">Membrane</keyword>
<dbReference type="InterPro" id="IPR017927">
    <property type="entry name" value="FAD-bd_FR_type"/>
</dbReference>
<comment type="cofactor">
    <cofactor evidence="1">
        <name>FAD</name>
        <dbReference type="ChEBI" id="CHEBI:57692"/>
    </cofactor>
</comment>
<dbReference type="EMBL" id="UPXX01000031">
    <property type="protein sequence ID" value="VBB46193.1"/>
    <property type="molecule type" value="Genomic_DNA"/>
</dbReference>
<dbReference type="InterPro" id="IPR017938">
    <property type="entry name" value="Riboflavin_synthase-like_b-brl"/>
</dbReference>
<dbReference type="Pfam" id="PF01794">
    <property type="entry name" value="Ferric_reduct"/>
    <property type="match status" value="1"/>
</dbReference>
<dbReference type="GO" id="GO:0050660">
    <property type="term" value="F:flavin adenine dinucleotide binding"/>
    <property type="evidence" value="ECO:0007669"/>
    <property type="project" value="TreeGrafter"/>
</dbReference>
<dbReference type="Gene3D" id="2.40.30.10">
    <property type="entry name" value="Translation factors"/>
    <property type="match status" value="1"/>
</dbReference>
<proteinExistence type="predicted"/>
<evidence type="ECO:0000313" key="15">
    <source>
        <dbReference type="EMBL" id="VBB46193.1"/>
    </source>
</evidence>
<evidence type="ECO:0000256" key="2">
    <source>
        <dbReference type="ARBA" id="ARBA00004141"/>
    </source>
</evidence>
<evidence type="ECO:0000256" key="11">
    <source>
        <dbReference type="ARBA" id="ARBA00023014"/>
    </source>
</evidence>
<keyword evidence="10" id="KW-0408">Iron</keyword>
<keyword evidence="4 13" id="KW-0812">Transmembrane</keyword>
<keyword evidence="6" id="KW-0479">Metal-binding</keyword>
<dbReference type="InterPro" id="IPR050415">
    <property type="entry name" value="MRET"/>
</dbReference>
<keyword evidence="5" id="KW-0001">2Fe-2S</keyword>
<evidence type="ECO:0000256" key="13">
    <source>
        <dbReference type="SAM" id="Phobius"/>
    </source>
</evidence>
<dbReference type="Gene3D" id="3.40.50.80">
    <property type="entry name" value="Nucleotide-binding domain of ferredoxin-NADP reductase (FNR) module"/>
    <property type="match status" value="1"/>
</dbReference>
<dbReference type="Pfam" id="PF08022">
    <property type="entry name" value="FAD_binding_8"/>
    <property type="match status" value="1"/>
</dbReference>
<evidence type="ECO:0000256" key="1">
    <source>
        <dbReference type="ARBA" id="ARBA00001974"/>
    </source>
</evidence>
<comment type="subcellular location">
    <subcellularLocation>
        <location evidence="2">Membrane</location>
        <topology evidence="2">Multi-pass membrane protein</topology>
    </subcellularLocation>
</comment>
<dbReference type="GO" id="GO:0046872">
    <property type="term" value="F:metal ion binding"/>
    <property type="evidence" value="ECO:0007669"/>
    <property type="project" value="UniProtKB-KW"/>
</dbReference>
<feature type="transmembrane region" description="Helical" evidence="13">
    <location>
        <begin position="46"/>
        <end position="65"/>
    </location>
</feature>
<dbReference type="SUPFAM" id="SSF63380">
    <property type="entry name" value="Riboflavin synthase domain-like"/>
    <property type="match status" value="1"/>
</dbReference>
<feature type="transmembrane region" description="Helical" evidence="13">
    <location>
        <begin position="85"/>
        <end position="105"/>
    </location>
</feature>